<evidence type="ECO:0000259" key="11">
    <source>
        <dbReference type="PROSITE" id="PS50271"/>
    </source>
</evidence>
<feature type="domain" description="UBP-type" evidence="11">
    <location>
        <begin position="542"/>
        <end position="625"/>
    </location>
</feature>
<comment type="subcellular location">
    <subcellularLocation>
        <location evidence="1 10">Cell membrane</location>
        <topology evidence="1 10">Multi-pass membrane protein</topology>
    </subcellularLocation>
</comment>
<organism evidence="12">
    <name type="scientific">uncultured Nocardioidaceae bacterium</name>
    <dbReference type="NCBI Taxonomy" id="253824"/>
    <lineage>
        <taxon>Bacteria</taxon>
        <taxon>Bacillati</taxon>
        <taxon>Actinomycetota</taxon>
        <taxon>Actinomycetes</taxon>
        <taxon>Propionibacteriales</taxon>
        <taxon>Nocardioidaceae</taxon>
        <taxon>environmental samples</taxon>
    </lineage>
</organism>
<keyword evidence="3 10" id="KW-1003">Cell membrane</keyword>
<dbReference type="GO" id="GO:0098719">
    <property type="term" value="P:sodium ion import across plasma membrane"/>
    <property type="evidence" value="ECO:0007669"/>
    <property type="project" value="TreeGrafter"/>
</dbReference>
<protein>
    <submittedName>
        <fullName evidence="12">Na+/H+ antiporter</fullName>
    </submittedName>
</protein>
<keyword evidence="7 10" id="KW-0406">Ion transport</keyword>
<feature type="transmembrane region" description="Helical" evidence="10">
    <location>
        <begin position="83"/>
        <end position="106"/>
    </location>
</feature>
<evidence type="ECO:0000256" key="6">
    <source>
        <dbReference type="ARBA" id="ARBA00023053"/>
    </source>
</evidence>
<feature type="transmembrane region" description="Helical" evidence="10">
    <location>
        <begin position="181"/>
        <end position="202"/>
    </location>
</feature>
<evidence type="ECO:0000256" key="7">
    <source>
        <dbReference type="ARBA" id="ARBA00023065"/>
    </source>
</evidence>
<reference evidence="12" key="1">
    <citation type="submission" date="2020-02" db="EMBL/GenBank/DDBJ databases">
        <authorList>
            <person name="Meier V. D."/>
        </authorList>
    </citation>
    <scope>NUCLEOTIDE SEQUENCE</scope>
    <source>
        <strain evidence="12">AVDCRST_MAG47</strain>
    </source>
</reference>
<dbReference type="InterPro" id="IPR006153">
    <property type="entry name" value="Cation/H_exchanger_TM"/>
</dbReference>
<dbReference type="PANTHER" id="PTHR10110">
    <property type="entry name" value="SODIUM/HYDROGEN EXCHANGER"/>
    <property type="match status" value="1"/>
</dbReference>
<dbReference type="EMBL" id="CADCUK010000146">
    <property type="protein sequence ID" value="CAA9381461.1"/>
    <property type="molecule type" value="Genomic_DNA"/>
</dbReference>
<feature type="transmembrane region" description="Helical" evidence="10">
    <location>
        <begin position="112"/>
        <end position="134"/>
    </location>
</feature>
<keyword evidence="8 10" id="KW-0472">Membrane</keyword>
<evidence type="ECO:0000256" key="8">
    <source>
        <dbReference type="ARBA" id="ARBA00023136"/>
    </source>
</evidence>
<dbReference type="GO" id="GO:0015385">
    <property type="term" value="F:sodium:proton antiporter activity"/>
    <property type="evidence" value="ECO:0007669"/>
    <property type="project" value="InterPro"/>
</dbReference>
<dbReference type="GO" id="GO:0008270">
    <property type="term" value="F:zinc ion binding"/>
    <property type="evidence" value="ECO:0007669"/>
    <property type="project" value="InterPro"/>
</dbReference>
<proteinExistence type="inferred from homology"/>
<keyword evidence="10" id="KW-0050">Antiport</keyword>
<feature type="transmembrane region" description="Helical" evidence="10">
    <location>
        <begin position="233"/>
        <end position="251"/>
    </location>
</feature>
<dbReference type="InterPro" id="IPR013083">
    <property type="entry name" value="Znf_RING/FYVE/PHD"/>
</dbReference>
<feature type="transmembrane region" description="Helical" evidence="10">
    <location>
        <begin position="29"/>
        <end position="45"/>
    </location>
</feature>
<accession>A0A6J4N984</accession>
<evidence type="ECO:0000256" key="4">
    <source>
        <dbReference type="ARBA" id="ARBA00022692"/>
    </source>
</evidence>
<dbReference type="InterPro" id="IPR004705">
    <property type="entry name" value="Cation/H_exchanger_CPA1_bac"/>
</dbReference>
<gene>
    <name evidence="12" type="ORF">AVDCRST_MAG47-2215</name>
</gene>
<dbReference type="AlphaFoldDB" id="A0A6J4N984"/>
<comment type="similarity">
    <text evidence="10">Belongs to the monovalent cation:proton antiporter 1 (CPA1) transporter (TC 2.A.36) family.</text>
</comment>
<evidence type="ECO:0000256" key="5">
    <source>
        <dbReference type="ARBA" id="ARBA00022989"/>
    </source>
</evidence>
<feature type="transmembrane region" description="Helical" evidence="10">
    <location>
        <begin position="375"/>
        <end position="396"/>
    </location>
</feature>
<evidence type="ECO:0000256" key="1">
    <source>
        <dbReference type="ARBA" id="ARBA00004651"/>
    </source>
</evidence>
<dbReference type="Gene3D" id="3.30.40.10">
    <property type="entry name" value="Zinc/RING finger domain, C3HC4 (zinc finger)"/>
    <property type="match status" value="1"/>
</dbReference>
<sequence>MEIAAGLVLLVLTVVICSAVAGRLDFPAPILLVAVGAVGSLMPFVPEVRLTPDVVLFGLLPPLLYNAALQTGLADFSAHRRSILSLSVGLVAFTAAGVAVVVHLILPGIGWPAAFAIGAVVAPPDAVAATAIGRRIGLPRRTVSILEGESLLNDATALVALKTALLAGAGAATVAGTGIDFVRTAIGGVACGVLVFVVVAWVRKRLTEPVIDTSISFLTPFIAYVAAEELHASGVLSVVIAGLLLGHKAPVIQTASSRIAERLNWRTISFLLENAVFLLIGLQTRWILEGVAGSTVGVGRIIALCLAVLVAVVVLRMVWVFPSRYLLAAEGIGPRQRPPWTYTALIGWAGMRGVVTLAAAFVIPAETEHREVLLLVALVVTAGTLTVQGLSLPWVARRLRVPSPDPRDDALVRAELLQQATQAGLARLAELEAADGGTDSDVSGLLRSRLEQRDFAAWEQLGPDAADEETPSDRYARLRLAMLEAERGRVLHLRDQGRVAHEVIEDVLATLDIEESMIGFVLGRRRELEMSESRGDAVRAREECDHLRSAPVAPEVTDRRCEDCVREGTRWVHLRTCLACGHVGCCDSSPRRHASAHFASSDHPVVGSAEPGESWRWCFVDELVG</sequence>
<dbReference type="Pfam" id="PF00999">
    <property type="entry name" value="Na_H_Exchanger"/>
    <property type="match status" value="1"/>
</dbReference>
<keyword evidence="2 10" id="KW-0813">Transport</keyword>
<keyword evidence="6 10" id="KW-0915">Sodium</keyword>
<dbReference type="InterPro" id="IPR001607">
    <property type="entry name" value="Znf_UBP"/>
</dbReference>
<dbReference type="GO" id="GO:0051453">
    <property type="term" value="P:regulation of intracellular pH"/>
    <property type="evidence" value="ECO:0007669"/>
    <property type="project" value="TreeGrafter"/>
</dbReference>
<comment type="caution">
    <text evidence="10">Lacks conserved residue(s) required for the propagation of feature annotation.</text>
</comment>
<dbReference type="InterPro" id="IPR018422">
    <property type="entry name" value="Cation/H_exchanger_CPA1"/>
</dbReference>
<keyword evidence="4 10" id="KW-0812">Transmembrane</keyword>
<dbReference type="NCBIfam" id="TIGR00831">
    <property type="entry name" value="a_cpa1"/>
    <property type="match status" value="1"/>
</dbReference>
<dbReference type="PROSITE" id="PS50271">
    <property type="entry name" value="ZF_UBP"/>
    <property type="match status" value="1"/>
</dbReference>
<evidence type="ECO:0000256" key="9">
    <source>
        <dbReference type="ARBA" id="ARBA00023201"/>
    </source>
</evidence>
<feature type="transmembrane region" description="Helical" evidence="10">
    <location>
        <begin position="263"/>
        <end position="281"/>
    </location>
</feature>
<comment type="function">
    <text evidence="10">Na(+)/H(+) antiporter that extrudes sodium in exchange for external protons.</text>
</comment>
<keyword evidence="5 10" id="KW-1133">Transmembrane helix</keyword>
<dbReference type="PANTHER" id="PTHR10110:SF86">
    <property type="entry name" value="SODIUM_HYDROGEN EXCHANGER 7"/>
    <property type="match status" value="1"/>
</dbReference>
<evidence type="ECO:0000256" key="10">
    <source>
        <dbReference type="RuleBase" id="RU366002"/>
    </source>
</evidence>
<dbReference type="SUPFAM" id="SSF57850">
    <property type="entry name" value="RING/U-box"/>
    <property type="match status" value="1"/>
</dbReference>
<dbReference type="Gene3D" id="6.10.140.1330">
    <property type="match status" value="1"/>
</dbReference>
<evidence type="ECO:0000256" key="3">
    <source>
        <dbReference type="ARBA" id="ARBA00022475"/>
    </source>
</evidence>
<feature type="transmembrane region" description="Helical" evidence="10">
    <location>
        <begin position="301"/>
        <end position="321"/>
    </location>
</feature>
<evidence type="ECO:0000313" key="12">
    <source>
        <dbReference type="EMBL" id="CAA9381461.1"/>
    </source>
</evidence>
<name>A0A6J4N984_9ACTN</name>
<dbReference type="Pfam" id="PF02148">
    <property type="entry name" value="zf-UBP"/>
    <property type="match status" value="1"/>
</dbReference>
<evidence type="ECO:0000256" key="2">
    <source>
        <dbReference type="ARBA" id="ARBA00022448"/>
    </source>
</evidence>
<dbReference type="GO" id="GO:0005886">
    <property type="term" value="C:plasma membrane"/>
    <property type="evidence" value="ECO:0007669"/>
    <property type="project" value="UniProtKB-SubCell"/>
</dbReference>
<feature type="transmembrane region" description="Helical" evidence="10">
    <location>
        <begin position="342"/>
        <end position="363"/>
    </location>
</feature>
<keyword evidence="9 10" id="KW-0739">Sodium transport</keyword>
<dbReference type="GO" id="GO:0015386">
    <property type="term" value="F:potassium:proton antiporter activity"/>
    <property type="evidence" value="ECO:0007669"/>
    <property type="project" value="TreeGrafter"/>
</dbReference>